<evidence type="ECO:0000256" key="2">
    <source>
        <dbReference type="SAM" id="MobiDB-lite"/>
    </source>
</evidence>
<dbReference type="Pfam" id="PF14543">
    <property type="entry name" value="TAXi_N"/>
    <property type="match status" value="1"/>
</dbReference>
<dbReference type="EnsemblPlants" id="KRG89619">
    <property type="protein sequence ID" value="KRG89619"/>
    <property type="gene ID" value="GLYMA_20G035000"/>
</dbReference>
<reference evidence="4 5" key="1">
    <citation type="journal article" date="2010" name="Nature">
        <title>Genome sequence of the palaeopolyploid soybean.</title>
        <authorList>
            <person name="Schmutz J."/>
            <person name="Cannon S.B."/>
            <person name="Schlueter J."/>
            <person name="Ma J."/>
            <person name="Mitros T."/>
            <person name="Nelson W."/>
            <person name="Hyten D.L."/>
            <person name="Song Q."/>
            <person name="Thelen J.J."/>
            <person name="Cheng J."/>
            <person name="Xu D."/>
            <person name="Hellsten U."/>
            <person name="May G.D."/>
            <person name="Yu Y."/>
            <person name="Sakurai T."/>
            <person name="Umezawa T."/>
            <person name="Bhattacharyya M.K."/>
            <person name="Sandhu D."/>
            <person name="Valliyodan B."/>
            <person name="Lindquist E."/>
            <person name="Peto M."/>
            <person name="Grant D."/>
            <person name="Shu S."/>
            <person name="Goodstein D."/>
            <person name="Barry K."/>
            <person name="Futrell-Griggs M."/>
            <person name="Abernathy B."/>
            <person name="Du J."/>
            <person name="Tian Z."/>
            <person name="Zhu L."/>
            <person name="Gill N."/>
            <person name="Joshi T."/>
            <person name="Libault M."/>
            <person name="Sethuraman A."/>
            <person name="Zhang X.-C."/>
            <person name="Shinozaki K."/>
            <person name="Nguyen H.T."/>
            <person name="Wing R.A."/>
            <person name="Cregan P."/>
            <person name="Specht J."/>
            <person name="Grimwood J."/>
            <person name="Rokhsar D."/>
            <person name="Stacey G."/>
            <person name="Shoemaker R.C."/>
            <person name="Jackson S.A."/>
        </authorList>
    </citation>
    <scope>NUCLEOTIDE SEQUENCE</scope>
    <source>
        <strain evidence="5">cv. Williams 82</strain>
        <tissue evidence="4">Callus</tissue>
    </source>
</reference>
<dbReference type="InterPro" id="IPR021109">
    <property type="entry name" value="Peptidase_aspartic_dom_sf"/>
</dbReference>
<evidence type="ECO:0000313" key="4">
    <source>
        <dbReference type="EMBL" id="KRG89619.1"/>
    </source>
</evidence>
<feature type="region of interest" description="Disordered" evidence="2">
    <location>
        <begin position="1"/>
        <end position="42"/>
    </location>
</feature>
<evidence type="ECO:0000313" key="6">
    <source>
        <dbReference type="Proteomes" id="UP000008827"/>
    </source>
</evidence>
<keyword evidence="6" id="KW-1185">Reference proteome</keyword>
<feature type="domain" description="Xylanase inhibitor N-terminal" evidence="3">
    <location>
        <begin position="120"/>
        <end position="177"/>
    </location>
</feature>
<evidence type="ECO:0000259" key="3">
    <source>
        <dbReference type="Pfam" id="PF14543"/>
    </source>
</evidence>
<dbReference type="PaxDb" id="3847-GLYMA20G04586.1"/>
<name>A0A0R0EHS3_SOYBN</name>
<feature type="compositionally biased region" description="Low complexity" evidence="2">
    <location>
        <begin position="25"/>
        <end position="42"/>
    </location>
</feature>
<gene>
    <name evidence="4" type="ORF">GLYMA_20G035000</name>
</gene>
<organism evidence="4">
    <name type="scientific">Glycine max</name>
    <name type="common">Soybean</name>
    <name type="synonym">Glycine hispida</name>
    <dbReference type="NCBI Taxonomy" id="3847"/>
    <lineage>
        <taxon>Eukaryota</taxon>
        <taxon>Viridiplantae</taxon>
        <taxon>Streptophyta</taxon>
        <taxon>Embryophyta</taxon>
        <taxon>Tracheophyta</taxon>
        <taxon>Spermatophyta</taxon>
        <taxon>Magnoliopsida</taxon>
        <taxon>eudicotyledons</taxon>
        <taxon>Gunneridae</taxon>
        <taxon>Pentapetalae</taxon>
        <taxon>rosids</taxon>
        <taxon>fabids</taxon>
        <taxon>Fabales</taxon>
        <taxon>Fabaceae</taxon>
        <taxon>Papilionoideae</taxon>
        <taxon>50 kb inversion clade</taxon>
        <taxon>NPAAA clade</taxon>
        <taxon>indigoferoid/millettioid clade</taxon>
        <taxon>Phaseoleae</taxon>
        <taxon>Glycine</taxon>
        <taxon>Glycine subgen. Soja</taxon>
    </lineage>
</organism>
<reference evidence="4" key="3">
    <citation type="submission" date="2018-07" db="EMBL/GenBank/DDBJ databases">
        <title>WGS assembly of Glycine max.</title>
        <authorList>
            <person name="Schmutz J."/>
            <person name="Cannon S."/>
            <person name="Schlueter J."/>
            <person name="Ma J."/>
            <person name="Mitros T."/>
            <person name="Nelson W."/>
            <person name="Hyten D."/>
            <person name="Song Q."/>
            <person name="Thelen J."/>
            <person name="Cheng J."/>
            <person name="Xu D."/>
            <person name="Hellsten U."/>
            <person name="May G."/>
            <person name="Yu Y."/>
            <person name="Sakurai T."/>
            <person name="Umezawa T."/>
            <person name="Bhattacharyya M."/>
            <person name="Sandhu D."/>
            <person name="Valliyodan B."/>
            <person name="Lindquist E."/>
            <person name="Peto M."/>
            <person name="Grant D."/>
            <person name="Shu S."/>
            <person name="Goodstein D."/>
            <person name="Barry K."/>
            <person name="Futrell-Griggs M."/>
            <person name="Abernathy B."/>
            <person name="Du J."/>
            <person name="Tian Z."/>
            <person name="Zhu L."/>
            <person name="Gill N."/>
            <person name="Joshi T."/>
            <person name="Libault M."/>
            <person name="Sethuraman A."/>
            <person name="Zhang X."/>
            <person name="Shinozaki K."/>
            <person name="Nguyen H."/>
            <person name="Wing R."/>
            <person name="Cregan P."/>
            <person name="Specht J."/>
            <person name="Grimwood J."/>
            <person name="Rokhsar D."/>
            <person name="Stacey G."/>
            <person name="Shoemaker R."/>
            <person name="Jackson S."/>
        </authorList>
    </citation>
    <scope>NUCLEOTIDE SEQUENCE</scope>
    <source>
        <tissue evidence="4">Callus</tissue>
    </source>
</reference>
<protein>
    <recommendedName>
        <fullName evidence="3">Xylanase inhibitor N-terminal domain-containing protein</fullName>
    </recommendedName>
</protein>
<reference evidence="5" key="2">
    <citation type="submission" date="2018-02" db="UniProtKB">
        <authorList>
            <consortium name="EnsemblPlants"/>
        </authorList>
    </citation>
    <scope>IDENTIFICATION</scope>
    <source>
        <strain evidence="5">Williams 82</strain>
    </source>
</reference>
<feature type="compositionally biased region" description="Polar residues" evidence="2">
    <location>
        <begin position="1"/>
        <end position="18"/>
    </location>
</feature>
<proteinExistence type="inferred from homology"/>
<evidence type="ECO:0000313" key="5">
    <source>
        <dbReference type="EnsemblPlants" id="KRG89619"/>
    </source>
</evidence>
<dbReference type="EMBL" id="CM000853">
    <property type="protein sequence ID" value="KRG89619.1"/>
    <property type="molecule type" value="Genomic_DNA"/>
</dbReference>
<comment type="similarity">
    <text evidence="1">Belongs to the peptidase A1 family.</text>
</comment>
<evidence type="ECO:0000256" key="1">
    <source>
        <dbReference type="ARBA" id="ARBA00007447"/>
    </source>
</evidence>
<dbReference type="Gene3D" id="2.40.70.10">
    <property type="entry name" value="Acid Proteases"/>
    <property type="match status" value="1"/>
</dbReference>
<dbReference type="AlphaFoldDB" id="A0A0R0EHS3"/>
<dbReference type="InterPro" id="IPR032861">
    <property type="entry name" value="TAXi_N"/>
</dbReference>
<dbReference type="SUPFAM" id="SSF50630">
    <property type="entry name" value="Acid proteases"/>
    <property type="match status" value="1"/>
</dbReference>
<sequence>MRSSTQRGLLYTSSQNPHSHAKMMSSSNSQNPAAAAAASSEAQVSKKAAKKEAAKLGKLLRHSLQTAVAPPFSERPSTDIEGSCSRTSLVSCSKPPLSCLFVLLLPLLCYRSPVTNRCGAVQSVTLSSSSEEALDGIIGFGQSNFSMLSQLSASRKVKKVFSHCLDNIRGGGIFAIGEVVELKVSNSVGTKIVCAVT</sequence>
<dbReference type="InParanoid" id="A0A0R0EHS3"/>
<dbReference type="Gramene" id="KRG89619">
    <property type="protein sequence ID" value="KRG89619"/>
    <property type="gene ID" value="GLYMA_20G035000"/>
</dbReference>
<accession>A0A0R0EHS3</accession>
<dbReference type="Proteomes" id="UP000008827">
    <property type="component" value="Chromosome 20"/>
</dbReference>